<evidence type="ECO:0000256" key="12">
    <source>
        <dbReference type="ARBA" id="ARBA00024471"/>
    </source>
</evidence>
<name>A0A915DUP9_9BILA</name>
<dbReference type="WBParaSite" id="jg23378">
    <property type="protein sequence ID" value="jg23378"/>
    <property type="gene ID" value="jg23378"/>
</dbReference>
<dbReference type="InterPro" id="IPR016039">
    <property type="entry name" value="Thiolase-like"/>
</dbReference>
<evidence type="ECO:0000256" key="21">
    <source>
        <dbReference type="ARBA" id="ARBA00032316"/>
    </source>
</evidence>
<evidence type="ECO:0000256" key="24">
    <source>
        <dbReference type="ARBA" id="ARBA00045994"/>
    </source>
</evidence>
<evidence type="ECO:0000256" key="13">
    <source>
        <dbReference type="ARBA" id="ARBA00024509"/>
    </source>
</evidence>
<comment type="catalytic activity">
    <reaction evidence="13">
        <text>choloyl-CoA + propanoyl-CoA = 3alpha,7alpha,12alpha-trihydroxy-24-oxo-5beta-cholestan-26-oyl-CoA + CoA</text>
        <dbReference type="Rhea" id="RHEA:16865"/>
        <dbReference type="ChEBI" id="CHEBI:57287"/>
        <dbReference type="ChEBI" id="CHEBI:57373"/>
        <dbReference type="ChEBI" id="CHEBI:57392"/>
        <dbReference type="ChEBI" id="CHEBI:58507"/>
        <dbReference type="EC" id="2.3.1.176"/>
    </reaction>
    <physiologicalReaction direction="right-to-left" evidence="13">
        <dbReference type="Rhea" id="RHEA:16867"/>
    </physiologicalReaction>
</comment>
<reference evidence="37" key="1">
    <citation type="submission" date="2022-11" db="UniProtKB">
        <authorList>
            <consortium name="WormBaseParasite"/>
        </authorList>
    </citation>
    <scope>IDENTIFICATION</scope>
</reference>
<dbReference type="PANTHER" id="PTHR42870">
    <property type="entry name" value="ACETYL-COA C-ACETYLTRANSFERASE"/>
    <property type="match status" value="1"/>
</dbReference>
<evidence type="ECO:0000256" key="2">
    <source>
        <dbReference type="ARBA" id="ARBA00012352"/>
    </source>
</evidence>
<dbReference type="CDD" id="cd00829">
    <property type="entry name" value="SCP-x_thiolase"/>
    <property type="match status" value="1"/>
</dbReference>
<dbReference type="SUPFAM" id="SSF55718">
    <property type="entry name" value="SCP-like"/>
    <property type="match status" value="1"/>
</dbReference>
<evidence type="ECO:0000256" key="5">
    <source>
        <dbReference type="ARBA" id="ARBA00022490"/>
    </source>
</evidence>
<keyword evidence="9" id="KW-0808">Transferase</keyword>
<comment type="catalytic activity">
    <reaction evidence="12">
        <text>propanoyl-CoA + tetradecanoyl-CoA = 3-oxo-2-methylhexadecanoyl-CoA + CoA</text>
        <dbReference type="Rhea" id="RHEA:46344"/>
        <dbReference type="ChEBI" id="CHEBI:57287"/>
        <dbReference type="ChEBI" id="CHEBI:57385"/>
        <dbReference type="ChEBI" id="CHEBI:57392"/>
        <dbReference type="ChEBI" id="CHEBI:86042"/>
    </reaction>
    <physiologicalReaction direction="right-to-left" evidence="12">
        <dbReference type="Rhea" id="RHEA:46346"/>
    </physiologicalReaction>
</comment>
<evidence type="ECO:0000256" key="10">
    <source>
        <dbReference type="ARBA" id="ARBA00024058"/>
    </source>
</evidence>
<evidence type="ECO:0000256" key="31">
    <source>
        <dbReference type="ARBA" id="ARBA00049270"/>
    </source>
</evidence>
<comment type="function">
    <text evidence="24">Plays a crucial role in the peroxisomal oxidation of branched-chain fatty acids. Catalyzes the last step of the peroxisomal beta-oxidation of branched chain fatty acids and the side chain of the bile acid intermediates di- and trihydroxycoprostanic acids (DHCA and THCA). Also active with medium and long straight chain 3-oxoacyl-CoAs. Stimulates the microsomal conversion of 7-dehydrocholesterol to cholesterol and transfers phosphatidylcholine and 7-dehydrocholesterol between membrances, in vitro. Isoforms SCP2 and SCPx cooperate in peroxisomal oxidation of certain naturally occurring tetramethyl-branched fatty acyl-CoAs.</text>
</comment>
<evidence type="ECO:0000256" key="27">
    <source>
        <dbReference type="ARBA" id="ARBA00048004"/>
    </source>
</evidence>
<dbReference type="Gene3D" id="3.30.1050.10">
    <property type="entry name" value="SCP2 sterol-binding domain"/>
    <property type="match status" value="1"/>
</dbReference>
<dbReference type="Gene3D" id="3.40.47.10">
    <property type="match status" value="1"/>
</dbReference>
<comment type="catalytic activity">
    <reaction evidence="31">
        <text>dodecanoyl-CoA + acetyl-CoA = 3-oxotetradecanoyl-CoA + CoA</text>
        <dbReference type="Rhea" id="RHEA:31091"/>
        <dbReference type="ChEBI" id="CHEBI:57287"/>
        <dbReference type="ChEBI" id="CHEBI:57288"/>
        <dbReference type="ChEBI" id="CHEBI:57375"/>
        <dbReference type="ChEBI" id="CHEBI:62543"/>
    </reaction>
    <physiologicalReaction direction="right-to-left" evidence="31">
        <dbReference type="Rhea" id="RHEA:31093"/>
    </physiologicalReaction>
</comment>
<comment type="catalytic activity">
    <reaction evidence="15">
        <text>7-dehydrocholesterol(in) = 7-dehydrocholesterol(out)</text>
        <dbReference type="Rhea" id="RHEA:62960"/>
        <dbReference type="ChEBI" id="CHEBI:17759"/>
    </reaction>
</comment>
<evidence type="ECO:0000256" key="16">
    <source>
        <dbReference type="ARBA" id="ARBA00030531"/>
    </source>
</evidence>
<keyword evidence="8" id="KW-0446">Lipid-binding</keyword>
<organism evidence="36 37">
    <name type="scientific">Ditylenchus dipsaci</name>
    <dbReference type="NCBI Taxonomy" id="166011"/>
    <lineage>
        <taxon>Eukaryota</taxon>
        <taxon>Metazoa</taxon>
        <taxon>Ecdysozoa</taxon>
        <taxon>Nematoda</taxon>
        <taxon>Chromadorea</taxon>
        <taxon>Rhabditida</taxon>
        <taxon>Tylenchina</taxon>
        <taxon>Tylenchomorpha</taxon>
        <taxon>Sphaerularioidea</taxon>
        <taxon>Anguinidae</taxon>
        <taxon>Anguininae</taxon>
        <taxon>Ditylenchus</taxon>
    </lineage>
</organism>
<dbReference type="InterPro" id="IPR003033">
    <property type="entry name" value="SCP2_sterol-bd_dom"/>
</dbReference>
<evidence type="ECO:0000313" key="36">
    <source>
        <dbReference type="Proteomes" id="UP000887574"/>
    </source>
</evidence>
<dbReference type="EC" id="2.3.1.155" evidence="10"/>
<keyword evidence="9" id="KW-0012">Acyltransferase</keyword>
<evidence type="ECO:0000256" key="19">
    <source>
        <dbReference type="ARBA" id="ARBA00031346"/>
    </source>
</evidence>
<evidence type="ECO:0000259" key="35">
    <source>
        <dbReference type="Pfam" id="PF22691"/>
    </source>
</evidence>
<keyword evidence="5" id="KW-0963">Cytoplasm</keyword>
<evidence type="ECO:0000313" key="37">
    <source>
        <dbReference type="WBParaSite" id="jg23378"/>
    </source>
</evidence>
<evidence type="ECO:0000256" key="7">
    <source>
        <dbReference type="ARBA" id="ARBA00023098"/>
    </source>
</evidence>
<evidence type="ECO:0000256" key="28">
    <source>
        <dbReference type="ARBA" id="ARBA00048553"/>
    </source>
</evidence>
<dbReference type="GO" id="GO:0006869">
    <property type="term" value="P:lipid transport"/>
    <property type="evidence" value="ECO:0007669"/>
    <property type="project" value="UniProtKB-KW"/>
</dbReference>
<dbReference type="Proteomes" id="UP000887574">
    <property type="component" value="Unplaced"/>
</dbReference>
<dbReference type="EC" id="2.3.1.176" evidence="2"/>
<feature type="domain" description="Thiolase C-terminal" evidence="35">
    <location>
        <begin position="219"/>
        <end position="331"/>
    </location>
</feature>
<dbReference type="GO" id="GO:0003988">
    <property type="term" value="F:acetyl-CoA C-acyltransferase activity"/>
    <property type="evidence" value="ECO:0007669"/>
    <property type="project" value="UniProtKB-EC"/>
</dbReference>
<dbReference type="GO" id="GO:0006629">
    <property type="term" value="P:lipid metabolic process"/>
    <property type="evidence" value="ECO:0007669"/>
    <property type="project" value="UniProtKB-KW"/>
</dbReference>
<comment type="catalytic activity">
    <reaction evidence="32">
        <text>3-oxohexadecanedioyl-CoA + CoA = tetradecanedioyl-CoA + acetyl-CoA</text>
        <dbReference type="Rhea" id="RHEA:40343"/>
        <dbReference type="ChEBI" id="CHEBI:57287"/>
        <dbReference type="ChEBI" id="CHEBI:57288"/>
        <dbReference type="ChEBI" id="CHEBI:77081"/>
        <dbReference type="ChEBI" id="CHEBI:77084"/>
    </reaction>
    <physiologicalReaction direction="left-to-right" evidence="32">
        <dbReference type="Rhea" id="RHEA:40344"/>
    </physiologicalReaction>
</comment>
<evidence type="ECO:0000256" key="25">
    <source>
        <dbReference type="ARBA" id="ARBA00047485"/>
    </source>
</evidence>
<dbReference type="GO" id="GO:0050633">
    <property type="term" value="F:acetyl-CoA C-myristoyltransferase activity"/>
    <property type="evidence" value="ECO:0007669"/>
    <property type="project" value="UniProtKB-EC"/>
</dbReference>
<dbReference type="InterPro" id="IPR055140">
    <property type="entry name" value="Thiolase_C_2"/>
</dbReference>
<comment type="function">
    <text evidence="23">Mediates the transfer of all common phospholipids, cholesterol and gangliosides from the endoplasmic reticulum to the plasma membrane. May play a role in regulating steroidogenesis. Stimulates the microsomal conversion of 7-dehydrocholesterol to cholesterol. Also binds fatty acids and fatty acyl Coenzyme A (CoA) such as phytanoyl-CoA. Involved in the regulation phospholipid synthesis in endoplasmic reticulum enhancing the incorporation of exogenous fatty acid into glycerides. Seems to stimulate the rate-limiting step in phosphatidic acid formation mediated by GPAT3. Isoforms SCP2 and SCPx cooperate in peroxisomal oxidation of certain naturally occurring tetramethyl-branched fatty acyl-CoAs.</text>
</comment>
<comment type="catalytic activity">
    <reaction evidence="29">
        <text>an acyl-CoA + acetyl-CoA = a 3-oxoacyl-CoA + CoA</text>
        <dbReference type="Rhea" id="RHEA:21564"/>
        <dbReference type="ChEBI" id="CHEBI:57287"/>
        <dbReference type="ChEBI" id="CHEBI:57288"/>
        <dbReference type="ChEBI" id="CHEBI:58342"/>
        <dbReference type="ChEBI" id="CHEBI:90726"/>
        <dbReference type="EC" id="2.3.1.16"/>
    </reaction>
    <physiologicalReaction direction="right-to-left" evidence="29">
        <dbReference type="Rhea" id="RHEA:21566"/>
    </physiologicalReaction>
</comment>
<protein>
    <recommendedName>
        <fullName evidence="3">Sterol carrier protein 2</fullName>
        <ecNumber evidence="10">2.3.1.155</ecNumber>
        <ecNumber evidence="11">2.3.1.16</ecNumber>
        <ecNumber evidence="2">2.3.1.176</ecNumber>
    </recommendedName>
    <alternativeName>
        <fullName evidence="20">Acetyl-CoA C-myristoyltransferase</fullName>
    </alternativeName>
    <alternativeName>
        <fullName evidence="17">Non-specific lipid-transfer protein</fullName>
    </alternativeName>
    <alternativeName>
        <fullName evidence="21">Propanoyl-CoA C-acyltransferase</fullName>
    </alternativeName>
    <alternativeName>
        <fullName evidence="16">SCP-2/3-oxoacyl-CoA thiolase</fullName>
    </alternativeName>
    <alternativeName>
        <fullName evidence="18">SCP-2/thiolase</fullName>
    </alternativeName>
    <alternativeName>
        <fullName evidence="19">SCP-chi</fullName>
    </alternativeName>
    <alternativeName>
        <fullName evidence="22">Sterol carrier protein X</fullName>
    </alternativeName>
</protein>
<evidence type="ECO:0000256" key="17">
    <source>
        <dbReference type="ARBA" id="ARBA00030851"/>
    </source>
</evidence>
<evidence type="ECO:0000256" key="11">
    <source>
        <dbReference type="ARBA" id="ARBA00024073"/>
    </source>
</evidence>
<proteinExistence type="predicted"/>
<evidence type="ECO:0000256" key="4">
    <source>
        <dbReference type="ARBA" id="ARBA00022448"/>
    </source>
</evidence>
<dbReference type="PANTHER" id="PTHR42870:SF1">
    <property type="entry name" value="NON-SPECIFIC LIPID-TRANSFER PROTEIN-LIKE 2"/>
    <property type="match status" value="1"/>
</dbReference>
<evidence type="ECO:0000256" key="15">
    <source>
        <dbReference type="ARBA" id="ARBA00029287"/>
    </source>
</evidence>
<dbReference type="PROSITE" id="PS00737">
    <property type="entry name" value="THIOLASE_2"/>
    <property type="match status" value="1"/>
</dbReference>
<dbReference type="SUPFAM" id="SSF53901">
    <property type="entry name" value="Thiolase-like"/>
    <property type="match status" value="2"/>
</dbReference>
<evidence type="ECO:0000256" key="3">
    <source>
        <dbReference type="ARBA" id="ARBA00014545"/>
    </source>
</evidence>
<dbReference type="GO" id="GO:0005737">
    <property type="term" value="C:cytoplasm"/>
    <property type="evidence" value="ECO:0007669"/>
    <property type="project" value="UniProtKB-SubCell"/>
</dbReference>
<keyword evidence="36" id="KW-1185">Reference proteome</keyword>
<evidence type="ECO:0000256" key="26">
    <source>
        <dbReference type="ARBA" id="ARBA00048001"/>
    </source>
</evidence>
<comment type="catalytic activity">
    <reaction evidence="33">
        <text>octanoyl-CoA + acetyl-CoA = 3-oxodecanoyl-CoA + CoA</text>
        <dbReference type="Rhea" id="RHEA:31087"/>
        <dbReference type="ChEBI" id="CHEBI:57287"/>
        <dbReference type="ChEBI" id="CHEBI:57288"/>
        <dbReference type="ChEBI" id="CHEBI:57386"/>
        <dbReference type="ChEBI" id="CHEBI:62548"/>
    </reaction>
    <physiologicalReaction direction="right-to-left" evidence="33">
        <dbReference type="Rhea" id="RHEA:31089"/>
    </physiologicalReaction>
</comment>
<evidence type="ECO:0000256" key="30">
    <source>
        <dbReference type="ARBA" id="ARBA00049268"/>
    </source>
</evidence>
<accession>A0A915DUP9</accession>
<evidence type="ECO:0000256" key="8">
    <source>
        <dbReference type="ARBA" id="ARBA00023121"/>
    </source>
</evidence>
<evidence type="ECO:0000256" key="14">
    <source>
        <dbReference type="ARBA" id="ARBA00024514"/>
    </source>
</evidence>
<evidence type="ECO:0000256" key="18">
    <source>
        <dbReference type="ARBA" id="ARBA00031275"/>
    </source>
</evidence>
<comment type="catalytic activity">
    <reaction evidence="26">
        <text>hexanoyl-CoA + acetyl-CoA = 3-oxooctanoyl-CoA + CoA</text>
        <dbReference type="Rhea" id="RHEA:31203"/>
        <dbReference type="ChEBI" id="CHEBI:57287"/>
        <dbReference type="ChEBI" id="CHEBI:57288"/>
        <dbReference type="ChEBI" id="CHEBI:62619"/>
        <dbReference type="ChEBI" id="CHEBI:62620"/>
    </reaction>
    <physiologicalReaction direction="right-to-left" evidence="26">
        <dbReference type="Rhea" id="RHEA:31205"/>
    </physiologicalReaction>
</comment>
<keyword evidence="4" id="KW-0813">Transport</keyword>
<evidence type="ECO:0000256" key="1">
    <source>
        <dbReference type="ARBA" id="ARBA00004496"/>
    </source>
</evidence>
<evidence type="ECO:0000256" key="6">
    <source>
        <dbReference type="ARBA" id="ARBA00023055"/>
    </source>
</evidence>
<feature type="domain" description="SCP2" evidence="34">
    <location>
        <begin position="396"/>
        <end position="439"/>
    </location>
</feature>
<evidence type="ECO:0000256" key="9">
    <source>
        <dbReference type="ARBA" id="ARBA00023315"/>
    </source>
</evidence>
<dbReference type="InterPro" id="IPR020613">
    <property type="entry name" value="Thiolase_CS"/>
</dbReference>
<evidence type="ECO:0000256" key="32">
    <source>
        <dbReference type="ARBA" id="ARBA00049306"/>
    </source>
</evidence>
<keyword evidence="6" id="KW-0445">Lipid transport</keyword>
<dbReference type="Pfam" id="PF02036">
    <property type="entry name" value="SCP2"/>
    <property type="match status" value="1"/>
</dbReference>
<comment type="catalytic activity">
    <reaction evidence="25">
        <text>tetradecanoyl-CoA + acetyl-CoA = 3-oxohexadecanoyl-CoA + CoA</text>
        <dbReference type="Rhea" id="RHEA:18161"/>
        <dbReference type="ChEBI" id="CHEBI:57287"/>
        <dbReference type="ChEBI" id="CHEBI:57288"/>
        <dbReference type="ChEBI" id="CHEBI:57349"/>
        <dbReference type="ChEBI" id="CHEBI:57385"/>
        <dbReference type="EC" id="2.3.1.155"/>
    </reaction>
    <physiologicalReaction direction="right-to-left" evidence="25">
        <dbReference type="Rhea" id="RHEA:18163"/>
    </physiologicalReaction>
</comment>
<dbReference type="AlphaFoldDB" id="A0A915DUP9"/>
<comment type="catalytic activity">
    <reaction evidence="27">
        <text>decanoyl-CoA + acetyl-CoA = 3-oxododecanoyl-CoA + CoA</text>
        <dbReference type="Rhea" id="RHEA:31183"/>
        <dbReference type="ChEBI" id="CHEBI:57287"/>
        <dbReference type="ChEBI" id="CHEBI:57288"/>
        <dbReference type="ChEBI" id="CHEBI:61430"/>
        <dbReference type="ChEBI" id="CHEBI:62615"/>
    </reaction>
    <physiologicalReaction direction="right-to-left" evidence="27">
        <dbReference type="Rhea" id="RHEA:31185"/>
    </physiologicalReaction>
</comment>
<comment type="catalytic activity">
    <reaction evidence="14">
        <text>3-oxo-(9Z-octadecenoyl)-CoA + CoA = (7Z)-hexadecenoyl-CoA + acetyl-CoA</text>
        <dbReference type="Rhea" id="RHEA:47400"/>
        <dbReference type="ChEBI" id="CHEBI:57287"/>
        <dbReference type="ChEBI" id="CHEBI:57288"/>
        <dbReference type="ChEBI" id="CHEBI:87695"/>
        <dbReference type="ChEBI" id="CHEBI:87698"/>
    </reaction>
    <physiologicalReaction direction="left-to-right" evidence="14">
        <dbReference type="Rhea" id="RHEA:47401"/>
    </physiologicalReaction>
</comment>
<dbReference type="GO" id="GO:0008289">
    <property type="term" value="F:lipid binding"/>
    <property type="evidence" value="ECO:0007669"/>
    <property type="project" value="UniProtKB-KW"/>
</dbReference>
<comment type="catalytic activity">
    <reaction evidence="28">
        <text>butanoyl-CoA + acetyl-CoA = 3-oxohexanoyl-CoA + CoA</text>
        <dbReference type="Rhea" id="RHEA:31111"/>
        <dbReference type="ChEBI" id="CHEBI:57287"/>
        <dbReference type="ChEBI" id="CHEBI:57288"/>
        <dbReference type="ChEBI" id="CHEBI:57371"/>
        <dbReference type="ChEBI" id="CHEBI:62418"/>
    </reaction>
    <physiologicalReaction direction="right-to-left" evidence="28">
        <dbReference type="Rhea" id="RHEA:31113"/>
    </physiologicalReaction>
</comment>
<dbReference type="Pfam" id="PF22691">
    <property type="entry name" value="Thiolase_C_1"/>
    <property type="match status" value="1"/>
</dbReference>
<sequence length="456" mass="50732">MLTVQATLHWLDYPDLVKEAVTEALDDAGLKYENIQQATASYMYGGSCCGQRALYEIGLTGIPIFNLNNACARGTVDVMLAPALDDRANPADKHIQLMADTYGLQAAPITSQMFGNAGKEHMEKYGTTPLHFAKIAHKNHMHSLNNPKSQFQKEFSLDKWSMRARFTETWGCLSAAQLLTKNPRLKKQAVEIVGIELGTDEPSVFAEKSNIKMIGFDLIKKISERLYKNTGVSPKDVQVIELHDCFSTNELISYESLGSANWKEWRNCGQGDNTYGGKWVINPSGGLISKGHPIGATGIAQAVELSNQLRGRCGKRQVENCRYALQHNIGSRIVFVLTINLRLKTVDRRSWSSGTLPTKPILTLKTIDALFEEIRQRAAEEAQLAKQVNASYQGSTVRGENCDYKVDTEISLKDDDFIKLAAGQLKPDQAFMQGKMKIRAMKLKTILDPSKIKSRL</sequence>
<dbReference type="EC" id="2.3.1.16" evidence="11"/>
<evidence type="ECO:0000256" key="33">
    <source>
        <dbReference type="ARBA" id="ARBA00049542"/>
    </source>
</evidence>
<evidence type="ECO:0000256" key="29">
    <source>
        <dbReference type="ARBA" id="ARBA00049178"/>
    </source>
</evidence>
<evidence type="ECO:0000256" key="20">
    <source>
        <dbReference type="ARBA" id="ARBA00032093"/>
    </source>
</evidence>
<evidence type="ECO:0000256" key="23">
    <source>
        <dbReference type="ARBA" id="ARBA00045738"/>
    </source>
</evidence>
<dbReference type="InterPro" id="IPR036527">
    <property type="entry name" value="SCP2_sterol-bd_dom_sf"/>
</dbReference>
<evidence type="ECO:0000256" key="22">
    <source>
        <dbReference type="ARBA" id="ARBA00033178"/>
    </source>
</evidence>
<evidence type="ECO:0000259" key="34">
    <source>
        <dbReference type="Pfam" id="PF02036"/>
    </source>
</evidence>
<comment type="subcellular location">
    <subcellularLocation>
        <location evidence="1">Cytoplasm</location>
    </subcellularLocation>
</comment>
<comment type="catalytic activity">
    <reaction evidence="30">
        <text>hexadecanoyl-CoA + acetyl-CoA = 3-oxooctadecanoyl-CoA + CoA</text>
        <dbReference type="Rhea" id="RHEA:35279"/>
        <dbReference type="ChEBI" id="CHEBI:57287"/>
        <dbReference type="ChEBI" id="CHEBI:57288"/>
        <dbReference type="ChEBI" id="CHEBI:57379"/>
        <dbReference type="ChEBI" id="CHEBI:71407"/>
    </reaction>
    <physiologicalReaction direction="right-to-left" evidence="30">
        <dbReference type="Rhea" id="RHEA:35281"/>
    </physiologicalReaction>
</comment>
<keyword evidence="7" id="KW-0443">Lipid metabolism</keyword>